<keyword evidence="3" id="KW-0479">Metal-binding</keyword>
<dbReference type="OrthoDB" id="9790390at2"/>
<dbReference type="InterPro" id="IPR017937">
    <property type="entry name" value="Thioredoxin_CS"/>
</dbReference>
<name>A0A364NK53_9GAMM</name>
<feature type="domain" description="Thioredoxin" evidence="8">
    <location>
        <begin position="20"/>
        <end position="144"/>
    </location>
</feature>
<dbReference type="PANTHER" id="PTHR45663">
    <property type="entry name" value="GEO12009P1"/>
    <property type="match status" value="1"/>
</dbReference>
<comment type="similarity">
    <text evidence="1">Belongs to the thioredoxin family.</text>
</comment>
<protein>
    <recommendedName>
        <fullName evidence="7">Thioredoxin</fullName>
    </recommendedName>
</protein>
<dbReference type="CDD" id="cd02947">
    <property type="entry name" value="TRX_family"/>
    <property type="match status" value="1"/>
</dbReference>
<dbReference type="PRINTS" id="PR00421">
    <property type="entry name" value="THIOREDOXIN"/>
</dbReference>
<dbReference type="PROSITE" id="PS00194">
    <property type="entry name" value="THIOREDOXIN_1"/>
    <property type="match status" value="1"/>
</dbReference>
<dbReference type="EMBL" id="QKRX01000009">
    <property type="protein sequence ID" value="RAU17453.1"/>
    <property type="molecule type" value="Genomic_DNA"/>
</dbReference>
<evidence type="ECO:0000256" key="4">
    <source>
        <dbReference type="ARBA" id="ARBA00022982"/>
    </source>
</evidence>
<dbReference type="InterPro" id="IPR049299">
    <property type="entry name" value="Thio2_N"/>
</dbReference>
<evidence type="ECO:0000256" key="3">
    <source>
        <dbReference type="ARBA" id="ARBA00022723"/>
    </source>
</evidence>
<dbReference type="Gene3D" id="2.30.30.380">
    <property type="entry name" value="Zn-finger domain of Sec23/24"/>
    <property type="match status" value="1"/>
</dbReference>
<evidence type="ECO:0000256" key="7">
    <source>
        <dbReference type="NCBIfam" id="TIGR01068"/>
    </source>
</evidence>
<evidence type="ECO:0000256" key="5">
    <source>
        <dbReference type="ARBA" id="ARBA00023157"/>
    </source>
</evidence>
<organism evidence="9 10">
    <name type="scientific">Nitrincola tibetensis</name>
    <dbReference type="NCBI Taxonomy" id="2219697"/>
    <lineage>
        <taxon>Bacteria</taxon>
        <taxon>Pseudomonadati</taxon>
        <taxon>Pseudomonadota</taxon>
        <taxon>Gammaproteobacteria</taxon>
        <taxon>Oceanospirillales</taxon>
        <taxon>Oceanospirillaceae</taxon>
        <taxon>Nitrincola</taxon>
    </lineage>
</organism>
<dbReference type="Pfam" id="PF21352">
    <property type="entry name" value="Zn_ribbon_Thio2"/>
    <property type="match status" value="1"/>
</dbReference>
<keyword evidence="5" id="KW-1015">Disulfide bond</keyword>
<dbReference type="FunFam" id="3.40.30.10:FF:000001">
    <property type="entry name" value="Thioredoxin"/>
    <property type="match status" value="1"/>
</dbReference>
<dbReference type="NCBIfam" id="NF008229">
    <property type="entry name" value="PRK10996.1"/>
    <property type="match status" value="1"/>
</dbReference>
<evidence type="ECO:0000313" key="10">
    <source>
        <dbReference type="Proteomes" id="UP000250744"/>
    </source>
</evidence>
<keyword evidence="4" id="KW-0249">Electron transport</keyword>
<dbReference type="AlphaFoldDB" id="A0A364NK53"/>
<accession>A0A364NK53</accession>
<proteinExistence type="inferred from homology"/>
<reference evidence="9 10" key="1">
    <citation type="submission" date="2018-06" db="EMBL/GenBank/DDBJ databases">
        <title>Nitrincola tibetense sp. nov., isolated from Lake XuguoCo on Tibetan Plateau.</title>
        <authorList>
            <person name="Xing P."/>
        </authorList>
    </citation>
    <scope>NUCLEOTIDE SEQUENCE [LARGE SCALE GENOMIC DNA]</scope>
    <source>
        <strain evidence="10">xg18</strain>
    </source>
</reference>
<dbReference type="PANTHER" id="PTHR45663:SF40">
    <property type="entry name" value="THIOREDOXIN 2"/>
    <property type="match status" value="1"/>
</dbReference>
<dbReference type="Pfam" id="PF00085">
    <property type="entry name" value="Thioredoxin"/>
    <property type="match status" value="1"/>
</dbReference>
<dbReference type="SUPFAM" id="SSF52833">
    <property type="entry name" value="Thioredoxin-like"/>
    <property type="match status" value="1"/>
</dbReference>
<dbReference type="NCBIfam" id="TIGR01068">
    <property type="entry name" value="thioredoxin"/>
    <property type="match status" value="1"/>
</dbReference>
<dbReference type="InterPro" id="IPR036249">
    <property type="entry name" value="Thioredoxin-like_sf"/>
</dbReference>
<keyword evidence="6" id="KW-0676">Redox-active center</keyword>
<dbReference type="Gene3D" id="3.40.30.10">
    <property type="entry name" value="Glutaredoxin"/>
    <property type="match status" value="1"/>
</dbReference>
<evidence type="ECO:0000256" key="2">
    <source>
        <dbReference type="ARBA" id="ARBA00022448"/>
    </source>
</evidence>
<keyword evidence="2" id="KW-0813">Transport</keyword>
<dbReference type="PROSITE" id="PS51352">
    <property type="entry name" value="THIOREDOXIN_2"/>
    <property type="match status" value="1"/>
</dbReference>
<keyword evidence="10" id="KW-1185">Reference proteome</keyword>
<evidence type="ECO:0000313" key="9">
    <source>
        <dbReference type="EMBL" id="RAU17453.1"/>
    </source>
</evidence>
<evidence type="ECO:0000256" key="1">
    <source>
        <dbReference type="ARBA" id="ARBA00008987"/>
    </source>
</evidence>
<dbReference type="GO" id="GO:0005829">
    <property type="term" value="C:cytosol"/>
    <property type="evidence" value="ECO:0007669"/>
    <property type="project" value="TreeGrafter"/>
</dbReference>
<dbReference type="InterPro" id="IPR013766">
    <property type="entry name" value="Thioredoxin_domain"/>
</dbReference>
<gene>
    <name evidence="9" type="ORF">DN062_12200</name>
</gene>
<sequence length="144" mass="15942">MSEAYVVTCPHCHRKNKLPASRLNDAPNCGACKQALFEGKPLNLNSQNFDAHISADLPVLVDFWAPWCGPCRQFAPIFEQAAKHEEPGLRCVKVDTEAEPMLGSRFGIRSIPTLVMFKQGKEVARLSGALPPSELARWIQQVLS</sequence>
<dbReference type="InterPro" id="IPR005746">
    <property type="entry name" value="Thioredoxin"/>
</dbReference>
<evidence type="ECO:0000259" key="8">
    <source>
        <dbReference type="PROSITE" id="PS51352"/>
    </source>
</evidence>
<dbReference type="Proteomes" id="UP000250744">
    <property type="component" value="Unassembled WGS sequence"/>
</dbReference>
<dbReference type="RefSeq" id="WP_112159608.1">
    <property type="nucleotide sequence ID" value="NZ_QKRX01000009.1"/>
</dbReference>
<dbReference type="GO" id="GO:0046872">
    <property type="term" value="F:metal ion binding"/>
    <property type="evidence" value="ECO:0007669"/>
    <property type="project" value="UniProtKB-KW"/>
</dbReference>
<evidence type="ECO:0000256" key="6">
    <source>
        <dbReference type="ARBA" id="ARBA00023284"/>
    </source>
</evidence>
<comment type="caution">
    <text evidence="9">The sequence shown here is derived from an EMBL/GenBank/DDBJ whole genome shotgun (WGS) entry which is preliminary data.</text>
</comment>
<dbReference type="GO" id="GO:0015035">
    <property type="term" value="F:protein-disulfide reductase activity"/>
    <property type="evidence" value="ECO:0007669"/>
    <property type="project" value="UniProtKB-UniRule"/>
</dbReference>